<gene>
    <name evidence="1" type="ORF">Tcan_00925</name>
</gene>
<reference evidence="1 2" key="1">
    <citation type="submission" date="2014-11" db="EMBL/GenBank/DDBJ databases">
        <title>Genetic blueprint of the zoonotic pathogen Toxocara canis.</title>
        <authorList>
            <person name="Zhu X.-Q."/>
            <person name="Korhonen P.K."/>
            <person name="Cai H."/>
            <person name="Young N.D."/>
            <person name="Nejsum P."/>
            <person name="von Samson-Himmelstjerna G."/>
            <person name="Boag P.R."/>
            <person name="Tan P."/>
            <person name="Li Q."/>
            <person name="Min J."/>
            <person name="Yang Y."/>
            <person name="Wang X."/>
            <person name="Fang X."/>
            <person name="Hall R.S."/>
            <person name="Hofmann A."/>
            <person name="Sternberg P.W."/>
            <person name="Jex A.R."/>
            <person name="Gasser R.B."/>
        </authorList>
    </citation>
    <scope>NUCLEOTIDE SEQUENCE [LARGE SCALE GENOMIC DNA]</scope>
    <source>
        <strain evidence="1">PN_DK_2014</strain>
    </source>
</reference>
<evidence type="ECO:0000313" key="1">
    <source>
        <dbReference type="EMBL" id="KHN73244.1"/>
    </source>
</evidence>
<dbReference type="EMBL" id="JPKZ01003130">
    <property type="protein sequence ID" value="KHN73244.1"/>
    <property type="molecule type" value="Genomic_DNA"/>
</dbReference>
<proteinExistence type="predicted"/>
<organism evidence="1 2">
    <name type="scientific">Toxocara canis</name>
    <name type="common">Canine roundworm</name>
    <dbReference type="NCBI Taxonomy" id="6265"/>
    <lineage>
        <taxon>Eukaryota</taxon>
        <taxon>Metazoa</taxon>
        <taxon>Ecdysozoa</taxon>
        <taxon>Nematoda</taxon>
        <taxon>Chromadorea</taxon>
        <taxon>Rhabditida</taxon>
        <taxon>Spirurina</taxon>
        <taxon>Ascaridomorpha</taxon>
        <taxon>Ascaridoidea</taxon>
        <taxon>Toxocaridae</taxon>
        <taxon>Toxocara</taxon>
    </lineage>
</organism>
<protein>
    <submittedName>
        <fullName evidence="1">Uncharacterized protein</fullName>
    </submittedName>
</protein>
<sequence length="122" mass="13733">EKIYTCGIIESFRKAIISALFLRLVVDCVEYFSSTFLKSFIFSWMPKLSQHVQTYGTDTVTDRVRFVLGLLYICFGHLPQCDFAASGALYAMTGFLRDALCESRNESVVFRNALVGSHHSAS</sequence>
<feature type="non-terminal residue" evidence="1">
    <location>
        <position position="1"/>
    </location>
</feature>
<accession>A0A0B2UVJ0</accession>
<keyword evidence="2" id="KW-1185">Reference proteome</keyword>
<dbReference type="AlphaFoldDB" id="A0A0B2UVJ0"/>
<feature type="non-terminal residue" evidence="1">
    <location>
        <position position="122"/>
    </location>
</feature>
<comment type="caution">
    <text evidence="1">The sequence shown here is derived from an EMBL/GenBank/DDBJ whole genome shotgun (WGS) entry which is preliminary data.</text>
</comment>
<evidence type="ECO:0000313" key="2">
    <source>
        <dbReference type="Proteomes" id="UP000031036"/>
    </source>
</evidence>
<dbReference type="Proteomes" id="UP000031036">
    <property type="component" value="Unassembled WGS sequence"/>
</dbReference>
<name>A0A0B2UVJ0_TOXCA</name>